<evidence type="ECO:0000256" key="1">
    <source>
        <dbReference type="SAM" id="MobiDB-lite"/>
    </source>
</evidence>
<keyword evidence="2" id="KW-1133">Transmembrane helix</keyword>
<evidence type="ECO:0000313" key="4">
    <source>
        <dbReference type="EMBL" id="KAG0329016.1"/>
    </source>
</evidence>
<feature type="compositionally biased region" description="Pro residues" evidence="1">
    <location>
        <begin position="229"/>
        <end position="244"/>
    </location>
</feature>
<keyword evidence="3" id="KW-0732">Signal</keyword>
<keyword evidence="2" id="KW-0812">Transmembrane</keyword>
<evidence type="ECO:0000313" key="5">
    <source>
        <dbReference type="Proteomes" id="UP000738325"/>
    </source>
</evidence>
<keyword evidence="5" id="KW-1185">Reference proteome</keyword>
<feature type="compositionally biased region" description="Low complexity" evidence="1">
    <location>
        <begin position="192"/>
        <end position="210"/>
    </location>
</feature>
<name>A0A9P6RV00_9FUNG</name>
<gene>
    <name evidence="4" type="ORF">BGZ99_003646</name>
</gene>
<organism evidence="4 5">
    <name type="scientific">Dissophora globulifera</name>
    <dbReference type="NCBI Taxonomy" id="979702"/>
    <lineage>
        <taxon>Eukaryota</taxon>
        <taxon>Fungi</taxon>
        <taxon>Fungi incertae sedis</taxon>
        <taxon>Mucoromycota</taxon>
        <taxon>Mortierellomycotina</taxon>
        <taxon>Mortierellomycetes</taxon>
        <taxon>Mortierellales</taxon>
        <taxon>Mortierellaceae</taxon>
        <taxon>Dissophora</taxon>
    </lineage>
</organism>
<dbReference type="AlphaFoldDB" id="A0A9P6RV00"/>
<comment type="caution">
    <text evidence="4">The sequence shown here is derived from an EMBL/GenBank/DDBJ whole genome shotgun (WGS) entry which is preliminary data.</text>
</comment>
<feature type="chain" id="PRO_5040422487" evidence="3">
    <location>
        <begin position="23"/>
        <end position="322"/>
    </location>
</feature>
<feature type="transmembrane region" description="Helical" evidence="2">
    <location>
        <begin position="272"/>
        <end position="293"/>
    </location>
</feature>
<proteinExistence type="predicted"/>
<evidence type="ECO:0000256" key="3">
    <source>
        <dbReference type="SAM" id="SignalP"/>
    </source>
</evidence>
<dbReference type="EMBL" id="JAAAIP010000023">
    <property type="protein sequence ID" value="KAG0329016.1"/>
    <property type="molecule type" value="Genomic_DNA"/>
</dbReference>
<accession>A0A9P6RV00</accession>
<dbReference type="Proteomes" id="UP000738325">
    <property type="component" value="Unassembled WGS sequence"/>
</dbReference>
<dbReference type="OrthoDB" id="2424869at2759"/>
<feature type="transmembrane region" description="Helical" evidence="2">
    <location>
        <begin position="300"/>
        <end position="320"/>
    </location>
</feature>
<feature type="signal peptide" evidence="3">
    <location>
        <begin position="1"/>
        <end position="22"/>
    </location>
</feature>
<feature type="region of interest" description="Disordered" evidence="1">
    <location>
        <begin position="182"/>
        <end position="258"/>
    </location>
</feature>
<sequence length="322" mass="34249">MLRLTSTLGLLCLFYRLSSVSAAPTTLISERSFNPRQKWQRDEVNCIQIFNPSPGASFHPGYFVRMSFGDELCEGAEAVGPWTIHLYNNPDINGDKLRFDYHEILADNVDGSKNQYLWNITPDQEAKVKNVKKIGDYYVRVETSSYEGVKLVGNAGPFTIYPDHLQRRADPATAGEISADFALRPKGSPDDTQAPSQPAASTPSTSATVPLDGNTRLNVTGSKIQLDKPPSPSDFPKPSPPPTPIDLGLTDDNSPKPPVTEISKGTIFPSKYIVVGAVAGGAAGLGVVGGSFFGQVGTIVGSILGGVVGGLAVVLSYVGVPV</sequence>
<reference evidence="4" key="1">
    <citation type="journal article" date="2020" name="Fungal Divers.">
        <title>Resolving the Mortierellaceae phylogeny through synthesis of multi-gene phylogenetics and phylogenomics.</title>
        <authorList>
            <person name="Vandepol N."/>
            <person name="Liber J."/>
            <person name="Desiro A."/>
            <person name="Na H."/>
            <person name="Kennedy M."/>
            <person name="Barry K."/>
            <person name="Grigoriev I.V."/>
            <person name="Miller A.N."/>
            <person name="O'Donnell K."/>
            <person name="Stajich J.E."/>
            <person name="Bonito G."/>
        </authorList>
    </citation>
    <scope>NUCLEOTIDE SEQUENCE</scope>
    <source>
        <strain evidence="4">REB-010B</strain>
    </source>
</reference>
<evidence type="ECO:0000256" key="2">
    <source>
        <dbReference type="SAM" id="Phobius"/>
    </source>
</evidence>
<protein>
    <submittedName>
        <fullName evidence="4">Uncharacterized protein</fullName>
    </submittedName>
</protein>
<keyword evidence="2" id="KW-0472">Membrane</keyword>